<keyword evidence="6" id="KW-1185">Reference proteome</keyword>
<comment type="pathway">
    <text evidence="2">Organic acid metabolism; glycolate biosynthesis; glycolate from 2-phosphoglycolate: step 1/1.</text>
</comment>
<dbReference type="PANTHER" id="PTHR43434:SF1">
    <property type="entry name" value="PHOSPHOGLYCOLATE PHOSPHATASE"/>
    <property type="match status" value="1"/>
</dbReference>
<evidence type="ECO:0000256" key="2">
    <source>
        <dbReference type="ARBA" id="ARBA00004818"/>
    </source>
</evidence>
<sequence length="229" mass="25381">MLLCLFDIDGTLTDTSDIDTACFVQALTDVFGLQKIDTDWSIYPDVTDSAITTRLVKMQRGQAPIESEISRSSEHYFSLLQSAFNTSSEQCQPITGGPRFLSRLDSDPEIAIAYATGSWEQTARLKLERSGYDHRHYPLASANDAFTRTGICSLAVERALQQYAVTEFKTIIAFGDGIWDARTALELGYRFVGIAQGDKAMQLQEAGADFVIPNYETITPAELKKRIGL</sequence>
<accession>A0A517V7X1</accession>
<dbReference type="PANTHER" id="PTHR43434">
    <property type="entry name" value="PHOSPHOGLYCOLATE PHOSPHATASE"/>
    <property type="match status" value="1"/>
</dbReference>
<dbReference type="EC" id="3.1.3.18" evidence="4"/>
<dbReference type="Pfam" id="PF00702">
    <property type="entry name" value="Hydrolase"/>
    <property type="match status" value="1"/>
</dbReference>
<dbReference type="Proteomes" id="UP000316855">
    <property type="component" value="Chromosome"/>
</dbReference>
<dbReference type="InterPro" id="IPR023198">
    <property type="entry name" value="PGP-like_dom2"/>
</dbReference>
<comment type="similarity">
    <text evidence="3">Belongs to the HAD-like hydrolase superfamily. CbbY/CbbZ/Gph/YieH family.</text>
</comment>
<organism evidence="5 6">
    <name type="scientific">Gimesia algae</name>
    <dbReference type="NCBI Taxonomy" id="2527971"/>
    <lineage>
        <taxon>Bacteria</taxon>
        <taxon>Pseudomonadati</taxon>
        <taxon>Planctomycetota</taxon>
        <taxon>Planctomycetia</taxon>
        <taxon>Planctomycetales</taxon>
        <taxon>Planctomycetaceae</taxon>
        <taxon>Gimesia</taxon>
    </lineage>
</organism>
<evidence type="ECO:0000256" key="1">
    <source>
        <dbReference type="ARBA" id="ARBA00000830"/>
    </source>
</evidence>
<proteinExistence type="inferred from homology"/>
<evidence type="ECO:0000313" key="5">
    <source>
        <dbReference type="EMBL" id="QDT89103.1"/>
    </source>
</evidence>
<dbReference type="InterPro" id="IPR036412">
    <property type="entry name" value="HAD-like_sf"/>
</dbReference>
<dbReference type="KEGG" id="gax:Pan161_07280"/>
<evidence type="ECO:0000313" key="6">
    <source>
        <dbReference type="Proteomes" id="UP000316855"/>
    </source>
</evidence>
<gene>
    <name evidence="5" type="ORF">Pan161_07280</name>
</gene>
<protein>
    <recommendedName>
        <fullName evidence="4">phosphoglycolate phosphatase</fullName>
        <ecNumber evidence="4">3.1.3.18</ecNumber>
    </recommendedName>
</protein>
<comment type="catalytic activity">
    <reaction evidence="1">
        <text>2-phosphoglycolate + H2O = glycolate + phosphate</text>
        <dbReference type="Rhea" id="RHEA:14369"/>
        <dbReference type="ChEBI" id="CHEBI:15377"/>
        <dbReference type="ChEBI" id="CHEBI:29805"/>
        <dbReference type="ChEBI" id="CHEBI:43474"/>
        <dbReference type="ChEBI" id="CHEBI:58033"/>
        <dbReference type="EC" id="3.1.3.18"/>
    </reaction>
</comment>
<dbReference type="InterPro" id="IPR023214">
    <property type="entry name" value="HAD_sf"/>
</dbReference>
<dbReference type="AlphaFoldDB" id="A0A517V7X1"/>
<dbReference type="GO" id="GO:0008967">
    <property type="term" value="F:phosphoglycolate phosphatase activity"/>
    <property type="evidence" value="ECO:0007669"/>
    <property type="project" value="UniProtKB-EC"/>
</dbReference>
<name>A0A517V7X1_9PLAN</name>
<dbReference type="InterPro" id="IPR050155">
    <property type="entry name" value="HAD-like_hydrolase_sf"/>
</dbReference>
<dbReference type="GO" id="GO:0005829">
    <property type="term" value="C:cytosol"/>
    <property type="evidence" value="ECO:0007669"/>
    <property type="project" value="TreeGrafter"/>
</dbReference>
<dbReference type="RefSeq" id="WP_145224206.1">
    <property type="nucleotide sequence ID" value="NZ_CP036343.1"/>
</dbReference>
<dbReference type="GO" id="GO:0006281">
    <property type="term" value="P:DNA repair"/>
    <property type="evidence" value="ECO:0007669"/>
    <property type="project" value="TreeGrafter"/>
</dbReference>
<dbReference type="Gene3D" id="3.40.50.1000">
    <property type="entry name" value="HAD superfamily/HAD-like"/>
    <property type="match status" value="1"/>
</dbReference>
<dbReference type="OrthoDB" id="9781769at2"/>
<evidence type="ECO:0000256" key="3">
    <source>
        <dbReference type="ARBA" id="ARBA00006171"/>
    </source>
</evidence>
<dbReference type="SUPFAM" id="SSF56784">
    <property type="entry name" value="HAD-like"/>
    <property type="match status" value="1"/>
</dbReference>
<dbReference type="EMBL" id="CP036343">
    <property type="protein sequence ID" value="QDT89103.1"/>
    <property type="molecule type" value="Genomic_DNA"/>
</dbReference>
<evidence type="ECO:0000256" key="4">
    <source>
        <dbReference type="ARBA" id="ARBA00013078"/>
    </source>
</evidence>
<dbReference type="Gene3D" id="1.10.150.240">
    <property type="entry name" value="Putative phosphatase, domain 2"/>
    <property type="match status" value="1"/>
</dbReference>
<reference evidence="5 6" key="1">
    <citation type="submission" date="2019-02" db="EMBL/GenBank/DDBJ databases">
        <title>Deep-cultivation of Planctomycetes and their phenomic and genomic characterization uncovers novel biology.</title>
        <authorList>
            <person name="Wiegand S."/>
            <person name="Jogler M."/>
            <person name="Boedeker C."/>
            <person name="Pinto D."/>
            <person name="Vollmers J."/>
            <person name="Rivas-Marin E."/>
            <person name="Kohn T."/>
            <person name="Peeters S.H."/>
            <person name="Heuer A."/>
            <person name="Rast P."/>
            <person name="Oberbeckmann S."/>
            <person name="Bunk B."/>
            <person name="Jeske O."/>
            <person name="Meyerdierks A."/>
            <person name="Storesund J.E."/>
            <person name="Kallscheuer N."/>
            <person name="Luecker S."/>
            <person name="Lage O.M."/>
            <person name="Pohl T."/>
            <person name="Merkel B.J."/>
            <person name="Hornburger P."/>
            <person name="Mueller R.-W."/>
            <person name="Bruemmer F."/>
            <person name="Labrenz M."/>
            <person name="Spormann A.M."/>
            <person name="Op den Camp H."/>
            <person name="Overmann J."/>
            <person name="Amann R."/>
            <person name="Jetten M.S.M."/>
            <person name="Mascher T."/>
            <person name="Medema M.H."/>
            <person name="Devos D.P."/>
            <person name="Kaster A.-K."/>
            <person name="Ovreas L."/>
            <person name="Rohde M."/>
            <person name="Galperin M.Y."/>
            <person name="Jogler C."/>
        </authorList>
    </citation>
    <scope>NUCLEOTIDE SEQUENCE [LARGE SCALE GENOMIC DNA]</scope>
    <source>
        <strain evidence="5 6">Pan161</strain>
    </source>
</reference>